<reference evidence="2" key="1">
    <citation type="submission" date="2022-10" db="EMBL/GenBank/DDBJ databases">
        <title>Completed Genome Sequence of two octocoral isolated bacterium, Endozoicomonas euniceicola EF212T and Endozoicomonas gorgoniicola PS125T.</title>
        <authorList>
            <person name="Chiou Y.-J."/>
            <person name="Chen Y.-H."/>
        </authorList>
    </citation>
    <scope>NUCLEOTIDE SEQUENCE</scope>
    <source>
        <strain evidence="2">EF212</strain>
    </source>
</reference>
<gene>
    <name evidence="2" type="ORF">NX720_10545</name>
</gene>
<feature type="region of interest" description="Disordered" evidence="1">
    <location>
        <begin position="242"/>
        <end position="288"/>
    </location>
</feature>
<proteinExistence type="predicted"/>
<organism evidence="2 3">
    <name type="scientific">Endozoicomonas euniceicola</name>
    <dbReference type="NCBI Taxonomy" id="1234143"/>
    <lineage>
        <taxon>Bacteria</taxon>
        <taxon>Pseudomonadati</taxon>
        <taxon>Pseudomonadota</taxon>
        <taxon>Gammaproteobacteria</taxon>
        <taxon>Oceanospirillales</taxon>
        <taxon>Endozoicomonadaceae</taxon>
        <taxon>Endozoicomonas</taxon>
    </lineage>
</organism>
<feature type="region of interest" description="Disordered" evidence="1">
    <location>
        <begin position="623"/>
        <end position="661"/>
    </location>
</feature>
<dbReference type="Proteomes" id="UP001163255">
    <property type="component" value="Chromosome"/>
</dbReference>
<keyword evidence="3" id="KW-1185">Reference proteome</keyword>
<feature type="compositionally biased region" description="Basic and acidic residues" evidence="1">
    <location>
        <begin position="652"/>
        <end position="661"/>
    </location>
</feature>
<feature type="compositionally biased region" description="Basic and acidic residues" evidence="1">
    <location>
        <begin position="262"/>
        <end position="272"/>
    </location>
</feature>
<feature type="region of interest" description="Disordered" evidence="1">
    <location>
        <begin position="863"/>
        <end position="886"/>
    </location>
</feature>
<evidence type="ECO:0000313" key="3">
    <source>
        <dbReference type="Proteomes" id="UP001163255"/>
    </source>
</evidence>
<protein>
    <recommendedName>
        <fullName evidence="4">OTU domain-containing protein</fullName>
    </recommendedName>
</protein>
<evidence type="ECO:0008006" key="4">
    <source>
        <dbReference type="Google" id="ProtNLM"/>
    </source>
</evidence>
<name>A0ABY6H0G6_9GAMM</name>
<sequence>MSSSAPNKININRCLTHNMSVGHRGISQDDEFSLLNQFVPDSLAAVIFEGSDHVRQFYLVSRQNDWFMPESTEEINTNLKLEIPPEGSSPLHNNLYIFPSLSESFLSTPHNKAPDILVVEFLLPENGQTGAFPPEGNQAMSVEVLEDRWRYKINLGLLNNPMVISLPGCFALSPADSGVCLNACENLTPLPIAILQESGKTITEDTKAVSGDVALIVYYPPAKFSENQAPLYETHIWVVPRSEHTQSPPEPYPSQLEFQPEDPLHTDKGRADKTKRKSQKAHSTDTESIESLIQQVEGVGISVACKESAFYKVDDLMEVVLKLFARRSDLQASNPRSQPEKKFRYYQLKKADLALSRGFHIVIDYFFKCAELETPVTTFRELSGEGVKYIPLSFIAKTYPQIQNLQYNSDREHQKLVLHTQNSIEMVLMALTYISRQNGRRSIIDPLTDIWGDIRTVVISFASSPENFTDASIGTDIIYRLMLFAIEVTDVDMIFSLCDRSSHVYHGGIKTSRYERDNSLTTLRKTYMSAWTKLKALLSTQDIPVPQLRQLIEGAGRIGINTALWSTEVDHYEQMKEDAIAAKRESNAAEWEKKVSLAEQHGRELLLQIDREQAELALLREQRDKKQKTVRQKENRLVPLQQESPATTEPEEQARDKPPEVEPEWRRLYWAGAEAYKESGAELALELFQKALDAQPDQLSRARILSAMADCYFVPGEKKLKSLFESYNKALAFRRQMEHEAQQQQRPTLDKNALNALSYQFLKAIETLLEPIKQSTRLHSDALESLSLVDILSPGVDKEEAECLLLILIKEWEQLSSMSSRLRDGNDALIATYHLRQQIIKNLITTGATRISEETITRKKLETARKKMSSSGQKKGKGVKRGKGIKDEQREDISIQDNLNTHYERLSKELGHFEQVASMAKALLDSWKSPQPRFGEQPAIKLSEKDWQAIRELLASDVRLSRNMRKKLLNPNKLDNYLSSLTFIMTRSEHSDKLDNFLRTLNLEEVDIAADHFCLFNAIMRWLQEHPDIAPEVDREMTGRQLFTMLAPKGIQLERAFPDNVEMQRIASAFTETGANYRAWGTDSMVHYLIAPWLNIPVLVLATDAAREGGAVNGVLYDSGDIDPIYEDQIASFMTNDTMVLIHRQNHWQVALPSTGSRYNRESHTGNLHCTGYTEPSCQSFQSQ</sequence>
<evidence type="ECO:0000256" key="1">
    <source>
        <dbReference type="SAM" id="MobiDB-lite"/>
    </source>
</evidence>
<dbReference type="RefSeq" id="WP_262601076.1">
    <property type="nucleotide sequence ID" value="NZ_CP103300.1"/>
</dbReference>
<feature type="compositionally biased region" description="Basic residues" evidence="1">
    <location>
        <begin position="874"/>
        <end position="883"/>
    </location>
</feature>
<accession>A0ABY6H0G6</accession>
<dbReference type="EMBL" id="CP103300">
    <property type="protein sequence ID" value="UYM18317.1"/>
    <property type="molecule type" value="Genomic_DNA"/>
</dbReference>
<evidence type="ECO:0000313" key="2">
    <source>
        <dbReference type="EMBL" id="UYM18317.1"/>
    </source>
</evidence>